<sequence>MQVQFNSDSSVMGTENVAERIEASVRDKLARFDERLTRIEIHVRDENGAKHGADDKACTIEARPRGGKPVGVTAKASKVDDAARMAANTLAQRLERHFGKEGRHGHDPRPDKVM</sequence>
<name>A0ABT9HSJ3_9SPHN</name>
<dbReference type="RefSeq" id="WP_305933332.1">
    <property type="nucleotide sequence ID" value="NZ_JAVAIM010000001.1"/>
</dbReference>
<evidence type="ECO:0000256" key="1">
    <source>
        <dbReference type="SAM" id="MobiDB-lite"/>
    </source>
</evidence>
<dbReference type="EMBL" id="JAVAIM010000001">
    <property type="protein sequence ID" value="MDP4576116.1"/>
    <property type="molecule type" value="Genomic_DNA"/>
</dbReference>
<proteinExistence type="predicted"/>
<dbReference type="InterPro" id="IPR036567">
    <property type="entry name" value="RHF-like"/>
</dbReference>
<evidence type="ECO:0000313" key="2">
    <source>
        <dbReference type="EMBL" id="MDP4576116.1"/>
    </source>
</evidence>
<dbReference type="Proteomes" id="UP001240639">
    <property type="component" value="Unassembled WGS sequence"/>
</dbReference>
<keyword evidence="3" id="KW-1185">Reference proteome</keyword>
<comment type="caution">
    <text evidence="2">The sequence shown here is derived from an EMBL/GenBank/DDBJ whole genome shotgun (WGS) entry which is preliminary data.</text>
</comment>
<gene>
    <name evidence="2" type="ORF">Q9K02_13315</name>
</gene>
<dbReference type="Pfam" id="PF02482">
    <property type="entry name" value="Ribosomal_S30AE"/>
    <property type="match status" value="1"/>
</dbReference>
<protein>
    <submittedName>
        <fullName evidence="2">HPF/RaiA family ribosome-associated protein</fullName>
    </submittedName>
</protein>
<dbReference type="InterPro" id="IPR003489">
    <property type="entry name" value="RHF/RaiA"/>
</dbReference>
<feature type="region of interest" description="Disordered" evidence="1">
    <location>
        <begin position="94"/>
        <end position="114"/>
    </location>
</feature>
<dbReference type="SUPFAM" id="SSF69754">
    <property type="entry name" value="Ribosome binding protein Y (YfiA homologue)"/>
    <property type="match status" value="1"/>
</dbReference>
<evidence type="ECO:0000313" key="3">
    <source>
        <dbReference type="Proteomes" id="UP001240639"/>
    </source>
</evidence>
<organism evidence="2 3">
    <name type="scientific">Qipengyuania profundimaris</name>
    <dbReference type="NCBI Taxonomy" id="3067652"/>
    <lineage>
        <taxon>Bacteria</taxon>
        <taxon>Pseudomonadati</taxon>
        <taxon>Pseudomonadota</taxon>
        <taxon>Alphaproteobacteria</taxon>
        <taxon>Sphingomonadales</taxon>
        <taxon>Erythrobacteraceae</taxon>
        <taxon>Qipengyuania</taxon>
    </lineage>
</organism>
<dbReference type="Gene3D" id="3.30.160.100">
    <property type="entry name" value="Ribosome hibernation promotion factor-like"/>
    <property type="match status" value="1"/>
</dbReference>
<accession>A0ABT9HSJ3</accession>
<reference evidence="2 3" key="1">
    <citation type="submission" date="2023-08" db="EMBL/GenBank/DDBJ databases">
        <title>genomic of G39.</title>
        <authorList>
            <person name="Wang Y."/>
        </authorList>
    </citation>
    <scope>NUCLEOTIDE SEQUENCE [LARGE SCALE GENOMIC DNA]</scope>
    <source>
        <strain evidence="2 3">G39</strain>
    </source>
</reference>